<protein>
    <submittedName>
        <fullName evidence="1">Uncharacterized protein</fullName>
    </submittedName>
</protein>
<organism evidence="1 2">
    <name type="scientific">Leucocoprinus birnbaumii</name>
    <dbReference type="NCBI Taxonomy" id="56174"/>
    <lineage>
        <taxon>Eukaryota</taxon>
        <taxon>Fungi</taxon>
        <taxon>Dikarya</taxon>
        <taxon>Basidiomycota</taxon>
        <taxon>Agaricomycotina</taxon>
        <taxon>Agaricomycetes</taxon>
        <taxon>Agaricomycetidae</taxon>
        <taxon>Agaricales</taxon>
        <taxon>Agaricineae</taxon>
        <taxon>Agaricaceae</taxon>
        <taxon>Leucocoprinus</taxon>
    </lineage>
</organism>
<accession>A0AAD5W0M6</accession>
<comment type="caution">
    <text evidence="1">The sequence shown here is derived from an EMBL/GenBank/DDBJ whole genome shotgun (WGS) entry which is preliminary data.</text>
</comment>
<evidence type="ECO:0000313" key="2">
    <source>
        <dbReference type="Proteomes" id="UP001213000"/>
    </source>
</evidence>
<name>A0AAD5W0M6_9AGAR</name>
<dbReference type="AlphaFoldDB" id="A0AAD5W0M6"/>
<dbReference type="Proteomes" id="UP001213000">
    <property type="component" value="Unassembled WGS sequence"/>
</dbReference>
<reference evidence="1" key="1">
    <citation type="submission" date="2022-07" db="EMBL/GenBank/DDBJ databases">
        <title>Genome Sequence of Leucocoprinus birnbaumii.</title>
        <authorList>
            <person name="Buettner E."/>
        </authorList>
    </citation>
    <scope>NUCLEOTIDE SEQUENCE</scope>
    <source>
        <strain evidence="1">VT141</strain>
    </source>
</reference>
<gene>
    <name evidence="1" type="ORF">NP233_g1372</name>
</gene>
<keyword evidence="2" id="KW-1185">Reference proteome</keyword>
<proteinExistence type="predicted"/>
<dbReference type="EMBL" id="JANIEX010000050">
    <property type="protein sequence ID" value="KAJ3575010.1"/>
    <property type="molecule type" value="Genomic_DNA"/>
</dbReference>
<sequence>MVSSSLLRREKDECLQSAGRVAKMMQRDDMVIFLWSIHTYMREQTLNSLSETRRHDLLDQRWAFYAEYVRHPKSGDKILFISAPTPDCGWDEELRTGLRVLQYQTLKIGVRHSTHVWLHDISVSGAPGYTKKGALNGWKLLKEANFVDQMGGPALLTIFWDKIGPKDGQRWEKTISEVLKSELQKGLAHLPLPSLSKVEAWCAIGGIIDMMQTASTQAEGIGDASKWLKTRVDELRESARKKAEEDKRVRSLQSEINEIYTGLYKTEYGRSIRTKLRKVFDDQERMMTPLLNKLERTGIKSEEREAVENLIKEEYGLFVREFRGYFAEIKAMGIEIGVNIQDFYGFLEIKRSSQKKKEISPTRILRPYVVAERNKVPYFDHSGIDSAVCQ</sequence>
<evidence type="ECO:0000313" key="1">
    <source>
        <dbReference type="EMBL" id="KAJ3575010.1"/>
    </source>
</evidence>